<evidence type="ECO:0000256" key="1">
    <source>
        <dbReference type="SAM" id="SignalP"/>
    </source>
</evidence>
<name>A0A0D9XY63_9ORYZ</name>
<dbReference type="InterPro" id="IPR036312">
    <property type="entry name" value="Bifun_inhib/LTP/seed_sf"/>
</dbReference>
<feature type="signal peptide" evidence="1">
    <location>
        <begin position="1"/>
        <end position="28"/>
    </location>
</feature>
<evidence type="ECO:0000313" key="4">
    <source>
        <dbReference type="Proteomes" id="UP000032180"/>
    </source>
</evidence>
<dbReference type="InterPro" id="IPR016140">
    <property type="entry name" value="Bifunc_inhib/LTP/seed_store"/>
</dbReference>
<dbReference type="Proteomes" id="UP000032180">
    <property type="component" value="Chromosome 12"/>
</dbReference>
<dbReference type="HOGENOM" id="CLU_129514_0_0_1"/>
<dbReference type="Gramene" id="LPERR12G06460.1">
    <property type="protein sequence ID" value="LPERR12G06460.1"/>
    <property type="gene ID" value="LPERR12G06460"/>
</dbReference>
<dbReference type="EnsemblPlants" id="LPERR12G06460.1">
    <property type="protein sequence ID" value="LPERR12G06460.1"/>
    <property type="gene ID" value="LPERR12G06460"/>
</dbReference>
<dbReference type="SUPFAM" id="SSF47699">
    <property type="entry name" value="Bifunctional inhibitor/lipid-transfer protein/seed storage 2S albumin"/>
    <property type="match status" value="1"/>
</dbReference>
<reference evidence="3" key="3">
    <citation type="submission" date="2015-04" db="UniProtKB">
        <authorList>
            <consortium name="EnsemblPlants"/>
        </authorList>
    </citation>
    <scope>IDENTIFICATION</scope>
</reference>
<evidence type="ECO:0000313" key="3">
    <source>
        <dbReference type="EnsemblPlants" id="LPERR12G06460.1"/>
    </source>
</evidence>
<dbReference type="AlphaFoldDB" id="A0A0D9XY63"/>
<dbReference type="Pfam" id="PF14368">
    <property type="entry name" value="LTP_2"/>
    <property type="match status" value="1"/>
</dbReference>
<reference evidence="4" key="2">
    <citation type="submission" date="2013-12" db="EMBL/GenBank/DDBJ databases">
        <authorList>
            <person name="Yu Y."/>
            <person name="Lee S."/>
            <person name="de Baynast K."/>
            <person name="Wissotski M."/>
            <person name="Liu L."/>
            <person name="Talag J."/>
            <person name="Goicoechea J."/>
            <person name="Angelova A."/>
            <person name="Jetty R."/>
            <person name="Kudrna D."/>
            <person name="Golser W."/>
            <person name="Rivera L."/>
            <person name="Zhang J."/>
            <person name="Wing R."/>
        </authorList>
    </citation>
    <scope>NUCLEOTIDE SEQUENCE</scope>
</reference>
<reference evidence="3 4" key="1">
    <citation type="submission" date="2012-08" db="EMBL/GenBank/DDBJ databases">
        <title>Oryza genome evolution.</title>
        <authorList>
            <person name="Wing R.A."/>
        </authorList>
    </citation>
    <scope>NUCLEOTIDE SEQUENCE</scope>
</reference>
<feature type="chain" id="PRO_5002350888" description="Bifunctional inhibitor/plant lipid transfer protein/seed storage helical domain-containing protein" evidence="1">
    <location>
        <begin position="29"/>
        <end position="126"/>
    </location>
</feature>
<accession>A0A0D9XY63</accession>
<proteinExistence type="predicted"/>
<evidence type="ECO:0000259" key="2">
    <source>
        <dbReference type="Pfam" id="PF14368"/>
    </source>
</evidence>
<protein>
    <recommendedName>
        <fullName evidence="2">Bifunctional inhibitor/plant lipid transfer protein/seed storage helical domain-containing protein</fullName>
    </recommendedName>
</protein>
<keyword evidence="4" id="KW-1185">Reference proteome</keyword>
<keyword evidence="1" id="KW-0732">Signal</keyword>
<sequence length="126" mass="13915">MVSAKVAGRVLFLLLLASFATIPLLAAAFANDVWPNGKKVHPPNPPPPPSTEECTHAQKVEILCECKLYINKHSMLFPTPSSPCCNAVRNVPNLDMVCIYNLLTSSEKDMYNPTRFKSGLPIFCRL</sequence>
<feature type="domain" description="Bifunctional inhibitor/plant lipid transfer protein/seed storage helical" evidence="2">
    <location>
        <begin position="44"/>
        <end position="109"/>
    </location>
</feature>
<organism evidence="3 4">
    <name type="scientific">Leersia perrieri</name>
    <dbReference type="NCBI Taxonomy" id="77586"/>
    <lineage>
        <taxon>Eukaryota</taxon>
        <taxon>Viridiplantae</taxon>
        <taxon>Streptophyta</taxon>
        <taxon>Embryophyta</taxon>
        <taxon>Tracheophyta</taxon>
        <taxon>Spermatophyta</taxon>
        <taxon>Magnoliopsida</taxon>
        <taxon>Liliopsida</taxon>
        <taxon>Poales</taxon>
        <taxon>Poaceae</taxon>
        <taxon>BOP clade</taxon>
        <taxon>Oryzoideae</taxon>
        <taxon>Oryzeae</taxon>
        <taxon>Oryzinae</taxon>
        <taxon>Leersia</taxon>
    </lineage>
</organism>